<keyword evidence="2" id="KW-1185">Reference proteome</keyword>
<comment type="caution">
    <text evidence="1">The sequence shown here is derived from an EMBL/GenBank/DDBJ whole genome shotgun (WGS) entry which is preliminary data.</text>
</comment>
<accession>A0ABQ3YB66</accession>
<name>A0ABQ3YB66_9ACTN</name>
<evidence type="ECO:0000313" key="1">
    <source>
        <dbReference type="EMBL" id="GID77234.1"/>
    </source>
</evidence>
<reference evidence="1 2" key="1">
    <citation type="submission" date="2021-01" db="EMBL/GenBank/DDBJ databases">
        <title>Whole genome shotgun sequence of Actinoplanes deccanensis NBRC 13994.</title>
        <authorList>
            <person name="Komaki H."/>
            <person name="Tamura T."/>
        </authorList>
    </citation>
    <scope>NUCLEOTIDE SEQUENCE [LARGE SCALE GENOMIC DNA]</scope>
    <source>
        <strain evidence="1 2">NBRC 13994</strain>
    </source>
</reference>
<dbReference type="Proteomes" id="UP000609879">
    <property type="component" value="Unassembled WGS sequence"/>
</dbReference>
<evidence type="ECO:0000313" key="2">
    <source>
        <dbReference type="Proteomes" id="UP000609879"/>
    </source>
</evidence>
<protein>
    <submittedName>
        <fullName evidence="1">Uncharacterized protein</fullName>
    </submittedName>
</protein>
<proteinExistence type="predicted"/>
<sequence length="42" mass="4402">MADAILAVTEMDAPPLRLPVGGDAVAAIRASLQSRLAELERL</sequence>
<organism evidence="1 2">
    <name type="scientific">Paractinoplanes deccanensis</name>
    <dbReference type="NCBI Taxonomy" id="113561"/>
    <lineage>
        <taxon>Bacteria</taxon>
        <taxon>Bacillati</taxon>
        <taxon>Actinomycetota</taxon>
        <taxon>Actinomycetes</taxon>
        <taxon>Micromonosporales</taxon>
        <taxon>Micromonosporaceae</taxon>
        <taxon>Paractinoplanes</taxon>
    </lineage>
</organism>
<gene>
    <name evidence="1" type="ORF">Ade02nite_58750</name>
</gene>
<dbReference type="EMBL" id="BOMI01000115">
    <property type="protein sequence ID" value="GID77234.1"/>
    <property type="molecule type" value="Genomic_DNA"/>
</dbReference>